<name>A0ABZ0SCQ8_9GAMM</name>
<reference evidence="1 2" key="1">
    <citation type="journal article" date="2023" name="Microorganisms">
        <title>Thiorhodovibrio frisius and Trv. litoralis spp. nov., Two Novel Members from a Clade of Fastidious Purple Sulfur Bacteria That Exhibit Unique Red-Shifted Light-Harvesting Capabilities.</title>
        <authorList>
            <person name="Methner A."/>
            <person name="Kuzyk S.B."/>
            <person name="Petersen J."/>
            <person name="Bauer S."/>
            <person name="Brinkmann H."/>
            <person name="Sichau K."/>
            <person name="Wanner G."/>
            <person name="Wolf J."/>
            <person name="Neumann-Schaal M."/>
            <person name="Henke P."/>
            <person name="Tank M."/>
            <person name="Sproer C."/>
            <person name="Bunk B."/>
            <person name="Overmann J."/>
        </authorList>
    </citation>
    <scope>NUCLEOTIDE SEQUENCE [LARGE SCALE GENOMIC DNA]</scope>
    <source>
        <strain evidence="1 2">DSM 6702</strain>
    </source>
</reference>
<keyword evidence="2" id="KW-1185">Reference proteome</keyword>
<evidence type="ECO:0000313" key="1">
    <source>
        <dbReference type="EMBL" id="WPL18375.1"/>
    </source>
</evidence>
<evidence type="ECO:0000313" key="2">
    <source>
        <dbReference type="Proteomes" id="UP001432180"/>
    </source>
</evidence>
<gene>
    <name evidence="1" type="ORF">Thiowin_03446</name>
</gene>
<sequence length="135" mass="15614">MPTPGERKAVQTRILASAEAIGWTIVFREKAERRRGFDLDAPPADRAKKYRSIFFDDLLDAKVREFNPLSAQTEGALLGQLRRLRTNICANREFIEHLRNRGKCFDHLADVHCRRSNRTPDAFRTKTHEQHADRG</sequence>
<proteinExistence type="predicted"/>
<organism evidence="1 2">
    <name type="scientific">Thiorhodovibrio winogradskyi</name>
    <dbReference type="NCBI Taxonomy" id="77007"/>
    <lineage>
        <taxon>Bacteria</taxon>
        <taxon>Pseudomonadati</taxon>
        <taxon>Pseudomonadota</taxon>
        <taxon>Gammaproteobacteria</taxon>
        <taxon>Chromatiales</taxon>
        <taxon>Chromatiaceae</taxon>
        <taxon>Thiorhodovibrio</taxon>
    </lineage>
</organism>
<dbReference type="EMBL" id="CP121472">
    <property type="protein sequence ID" value="WPL18375.1"/>
    <property type="molecule type" value="Genomic_DNA"/>
</dbReference>
<accession>A0ABZ0SCQ8</accession>
<dbReference type="Proteomes" id="UP001432180">
    <property type="component" value="Chromosome"/>
</dbReference>
<protein>
    <submittedName>
        <fullName evidence="1">Uncharacterized protein</fullName>
    </submittedName>
</protein>